<feature type="compositionally biased region" description="Basic and acidic residues" evidence="2">
    <location>
        <begin position="181"/>
        <end position="190"/>
    </location>
</feature>
<protein>
    <recommendedName>
        <fullName evidence="5">Cell surface protein</fullName>
    </recommendedName>
</protein>
<feature type="compositionally biased region" description="Polar residues" evidence="2">
    <location>
        <begin position="772"/>
        <end position="782"/>
    </location>
</feature>
<keyword evidence="1" id="KW-0732">Signal</keyword>
<proteinExistence type="predicted"/>
<dbReference type="EMBL" id="AZCT01000015">
    <property type="protein sequence ID" value="KRK11714.1"/>
    <property type="molecule type" value="Genomic_DNA"/>
</dbReference>
<name>A0A0R1EXE1_LACZE</name>
<reference evidence="3 4" key="1">
    <citation type="journal article" date="2015" name="Genome Announc.">
        <title>Expanding the biotechnology potential of lactobacilli through comparative genomics of 213 strains and associated genera.</title>
        <authorList>
            <person name="Sun Z."/>
            <person name="Harris H.M."/>
            <person name="McCann A."/>
            <person name="Guo C."/>
            <person name="Argimon S."/>
            <person name="Zhang W."/>
            <person name="Yang X."/>
            <person name="Jeffery I.B."/>
            <person name="Cooney J.C."/>
            <person name="Kagawa T.F."/>
            <person name="Liu W."/>
            <person name="Song Y."/>
            <person name="Salvetti E."/>
            <person name="Wrobel A."/>
            <person name="Rasinkangas P."/>
            <person name="Parkhill J."/>
            <person name="Rea M.C."/>
            <person name="O'Sullivan O."/>
            <person name="Ritari J."/>
            <person name="Douillard F.P."/>
            <person name="Paul Ross R."/>
            <person name="Yang R."/>
            <person name="Briner A.E."/>
            <person name="Felis G.E."/>
            <person name="de Vos W.M."/>
            <person name="Barrangou R."/>
            <person name="Klaenhammer T.R."/>
            <person name="Caufield P.W."/>
            <person name="Cui Y."/>
            <person name="Zhang H."/>
            <person name="O'Toole P.W."/>
        </authorList>
    </citation>
    <scope>NUCLEOTIDE SEQUENCE [LARGE SCALE GENOMIC DNA]</scope>
    <source>
        <strain evidence="3 4">DSM 20178</strain>
    </source>
</reference>
<dbReference type="InterPro" id="IPR022263">
    <property type="entry name" value="KxYKxGKxW"/>
</dbReference>
<evidence type="ECO:0000313" key="4">
    <source>
        <dbReference type="Proteomes" id="UP000051984"/>
    </source>
</evidence>
<feature type="compositionally biased region" description="Low complexity" evidence="2">
    <location>
        <begin position="751"/>
        <end position="766"/>
    </location>
</feature>
<evidence type="ECO:0000256" key="2">
    <source>
        <dbReference type="SAM" id="MobiDB-lite"/>
    </source>
</evidence>
<feature type="compositionally biased region" description="Low complexity" evidence="2">
    <location>
        <begin position="716"/>
        <end position="736"/>
    </location>
</feature>
<dbReference type="PATRIC" id="fig|1423816.3.peg.1039"/>
<feature type="region of interest" description="Disordered" evidence="2">
    <location>
        <begin position="165"/>
        <end position="190"/>
    </location>
</feature>
<dbReference type="RefSeq" id="WP_010492641.1">
    <property type="nucleotide sequence ID" value="NZ_AZCT01000015.1"/>
</dbReference>
<dbReference type="eggNOG" id="ENOG503372S">
    <property type="taxonomic scope" value="Bacteria"/>
</dbReference>
<feature type="compositionally biased region" description="Basic and acidic residues" evidence="2">
    <location>
        <begin position="296"/>
        <end position="312"/>
    </location>
</feature>
<comment type="caution">
    <text evidence="3">The sequence shown here is derived from an EMBL/GenBank/DDBJ whole genome shotgun (WGS) entry which is preliminary data.</text>
</comment>
<feature type="region of interest" description="Disordered" evidence="2">
    <location>
        <begin position="63"/>
        <end position="89"/>
    </location>
</feature>
<gene>
    <name evidence="3" type="ORF">FD51_GL001004</name>
</gene>
<feature type="region of interest" description="Disordered" evidence="2">
    <location>
        <begin position="716"/>
        <end position="784"/>
    </location>
</feature>
<accession>A0A0R1EXE1</accession>
<dbReference type="NCBIfam" id="TIGR04320">
    <property type="entry name" value="Surf_Exclu_PgrA"/>
    <property type="match status" value="1"/>
</dbReference>
<dbReference type="NCBIfam" id="TIGR03715">
    <property type="entry name" value="KxYKxGKxW"/>
    <property type="match status" value="1"/>
</dbReference>
<feature type="region of interest" description="Disordered" evidence="2">
    <location>
        <begin position="289"/>
        <end position="312"/>
    </location>
</feature>
<dbReference type="InterPro" id="IPR027607">
    <property type="entry name" value="Surf_Exclu_SEC10/PgrA"/>
</dbReference>
<feature type="compositionally biased region" description="Low complexity" evidence="2">
    <location>
        <begin position="67"/>
        <end position="89"/>
    </location>
</feature>
<feature type="region of interest" description="Disordered" evidence="2">
    <location>
        <begin position="586"/>
        <end position="615"/>
    </location>
</feature>
<evidence type="ECO:0000256" key="1">
    <source>
        <dbReference type="ARBA" id="ARBA00022729"/>
    </source>
</evidence>
<organism evidence="3 4">
    <name type="scientific">Lacticaseibacillus zeae DSM 20178 = KCTC 3804</name>
    <dbReference type="NCBI Taxonomy" id="1423816"/>
    <lineage>
        <taxon>Bacteria</taxon>
        <taxon>Bacillati</taxon>
        <taxon>Bacillota</taxon>
        <taxon>Bacilli</taxon>
        <taxon>Lactobacillales</taxon>
        <taxon>Lactobacillaceae</taxon>
        <taxon>Lacticaseibacillus</taxon>
    </lineage>
</organism>
<dbReference type="Proteomes" id="UP000051984">
    <property type="component" value="Unassembled WGS sequence"/>
</dbReference>
<feature type="compositionally biased region" description="Low complexity" evidence="2">
    <location>
        <begin position="597"/>
        <end position="615"/>
    </location>
</feature>
<evidence type="ECO:0008006" key="5">
    <source>
        <dbReference type="Google" id="ProtNLM"/>
    </source>
</evidence>
<feature type="region of interest" description="Disordered" evidence="2">
    <location>
        <begin position="656"/>
        <end position="679"/>
    </location>
</feature>
<evidence type="ECO:0000313" key="3">
    <source>
        <dbReference type="EMBL" id="KRK11714.1"/>
    </source>
</evidence>
<dbReference type="AlphaFoldDB" id="A0A0R1EXE1"/>
<sequence length="825" mass="85018">MLYNRFAQHVVDDKKKMYKRGSQWVVASAFALAIGGFGVTQTQTVRAAETQPQLTVQSIKEVHKTDASTPSSAASSQAAQAQEATVSTAQTAAPAEQKVASTTSVQVAQPASAAAKAATAAVQTNAPAPSSVSMTDEQWKAAKAKYDQAKADAAKQEADAKTKTEAAKSAYGDNVVSQAEAQKEKDDAEFEKLQSDEPVSLAAKKAAQANSYAAASQAAANEIKDLNSQRVTPNIQVGDGGTFNYVARTGAWSNIVSPNDEQNKTWNGGYLVQNLSVFTDDQVNSIDKLDPLSNPADRKPFDNYSDKADLEHMSDDMNTPSWVLSDTVQNDQLSAAQKVEVNQYAMMLINNYRKALGIAPLVSTESFLALVQERSDSMRTDTDMHHNAEAIKRIFAQYGGGASECIANANPNGYKGTRNGSLTMVEVLQAVADDINGMLNWDGDSNEGHREILLGEDGDVTGGFAIQKIADNEWVLNFNGVRYSADGKNIATVPEKDTSLPVDNNHEIDTKIEQIKDNLAKLQQQQAKDYQSAQQAYVDAQKVIYARIANDDVILMNLPQKIRNYNAQQDAALAELINSIEARVAKLDPGPEPNTPASGGSSSTSGSNSSSASSAASSATSSAASSAASGSSSSAASSANNSTASSAASSATSSAANSADSSASSSATSSANSSSASSASSAASSATSSAASSAASSASSSATSSAASPAASSAASSATSSASSSAASSANSSAASRATVPAATTPAGSNAPKPATGPAKPATVTPLVKTEPASTQPLSRMTQKYGKHAYPATGESQNGIVLAEAGALIIAVLGFAGVRKYHHAK</sequence>
<dbReference type="Pfam" id="PF19258">
    <property type="entry name" value="KxYKxGKxW_sig"/>
    <property type="match status" value="1"/>
</dbReference>